<dbReference type="AlphaFoldDB" id="A0A0E9WHG8"/>
<sequence length="46" mass="5533">MDVRHDILSLTFRDRLWVLSKCIQFNNMSISNSQNMVKIVFYNARQ</sequence>
<dbReference type="EMBL" id="GBXM01019654">
    <property type="protein sequence ID" value="JAH88923.1"/>
    <property type="molecule type" value="Transcribed_RNA"/>
</dbReference>
<proteinExistence type="predicted"/>
<protein>
    <submittedName>
        <fullName evidence="1">Uncharacterized protein</fullName>
    </submittedName>
</protein>
<name>A0A0E9WHG8_ANGAN</name>
<accession>A0A0E9WHG8</accession>
<organism evidence="1">
    <name type="scientific">Anguilla anguilla</name>
    <name type="common">European freshwater eel</name>
    <name type="synonym">Muraena anguilla</name>
    <dbReference type="NCBI Taxonomy" id="7936"/>
    <lineage>
        <taxon>Eukaryota</taxon>
        <taxon>Metazoa</taxon>
        <taxon>Chordata</taxon>
        <taxon>Craniata</taxon>
        <taxon>Vertebrata</taxon>
        <taxon>Euteleostomi</taxon>
        <taxon>Actinopterygii</taxon>
        <taxon>Neopterygii</taxon>
        <taxon>Teleostei</taxon>
        <taxon>Anguilliformes</taxon>
        <taxon>Anguillidae</taxon>
        <taxon>Anguilla</taxon>
    </lineage>
</organism>
<evidence type="ECO:0000313" key="1">
    <source>
        <dbReference type="EMBL" id="JAH88923.1"/>
    </source>
</evidence>
<reference evidence="1" key="2">
    <citation type="journal article" date="2015" name="Fish Shellfish Immunol.">
        <title>Early steps in the European eel (Anguilla anguilla)-Vibrio vulnificus interaction in the gills: Role of the RtxA13 toxin.</title>
        <authorList>
            <person name="Callol A."/>
            <person name="Pajuelo D."/>
            <person name="Ebbesson L."/>
            <person name="Teles M."/>
            <person name="MacKenzie S."/>
            <person name="Amaro C."/>
        </authorList>
    </citation>
    <scope>NUCLEOTIDE SEQUENCE</scope>
</reference>
<reference evidence="1" key="1">
    <citation type="submission" date="2014-11" db="EMBL/GenBank/DDBJ databases">
        <authorList>
            <person name="Amaro Gonzalez C."/>
        </authorList>
    </citation>
    <scope>NUCLEOTIDE SEQUENCE</scope>
</reference>